<comment type="caution">
    <text evidence="1">The sequence shown here is derived from an EMBL/GenBank/DDBJ whole genome shotgun (WGS) entry which is preliminary data.</text>
</comment>
<evidence type="ECO:0000313" key="2">
    <source>
        <dbReference type="Proteomes" id="UP000054911"/>
    </source>
</evidence>
<protein>
    <submittedName>
        <fullName evidence="1">Uncharacterized protein</fullName>
    </submittedName>
</protein>
<dbReference type="EMBL" id="FCOE02000008">
    <property type="protein sequence ID" value="SAK63379.1"/>
    <property type="molecule type" value="Genomic_DNA"/>
</dbReference>
<dbReference type="OrthoDB" id="9135473at2"/>
<reference evidence="1" key="1">
    <citation type="submission" date="2016-01" db="EMBL/GenBank/DDBJ databases">
        <authorList>
            <person name="Peeters C."/>
        </authorList>
    </citation>
    <scope>NUCLEOTIDE SEQUENCE [LARGE SCALE GENOMIC DNA]</scope>
    <source>
        <strain evidence="1">LMG 29323</strain>
    </source>
</reference>
<sequence>MVSDSAMPNSPVRTFRQQAWINAHERQSQHEAEDLFGWWCSMRLQGRISSACEGSLSACLRQFNVTQLAPLPMTFE</sequence>
<proteinExistence type="predicted"/>
<organism evidence="1 2">
    <name type="scientific">Caballeronia pedi</name>
    <dbReference type="NCBI Taxonomy" id="1777141"/>
    <lineage>
        <taxon>Bacteria</taxon>
        <taxon>Pseudomonadati</taxon>
        <taxon>Pseudomonadota</taxon>
        <taxon>Betaproteobacteria</taxon>
        <taxon>Burkholderiales</taxon>
        <taxon>Burkholderiaceae</taxon>
        <taxon>Caballeronia</taxon>
    </lineage>
</organism>
<dbReference type="AlphaFoldDB" id="A0A158B079"/>
<keyword evidence="2" id="KW-1185">Reference proteome</keyword>
<dbReference type="RefSeq" id="WP_061175334.1">
    <property type="nucleotide sequence ID" value="NZ_FCOE02000008.1"/>
</dbReference>
<gene>
    <name evidence="1" type="ORF">AWB80_02858</name>
</gene>
<name>A0A158B079_9BURK</name>
<dbReference type="Proteomes" id="UP000054911">
    <property type="component" value="Unassembled WGS sequence"/>
</dbReference>
<accession>A0A158B079</accession>
<dbReference type="STRING" id="1777141.AWB80_02858"/>
<evidence type="ECO:0000313" key="1">
    <source>
        <dbReference type="EMBL" id="SAK63379.1"/>
    </source>
</evidence>